<accession>A0A6C0H0M0</accession>
<dbReference type="InterPro" id="IPR013083">
    <property type="entry name" value="Znf_RING/FYVE/PHD"/>
</dbReference>
<feature type="transmembrane region" description="Helical" evidence="1">
    <location>
        <begin position="94"/>
        <end position="118"/>
    </location>
</feature>
<evidence type="ECO:0000259" key="2">
    <source>
        <dbReference type="PROSITE" id="PS50089"/>
    </source>
</evidence>
<reference evidence="3" key="1">
    <citation type="journal article" date="2020" name="Nature">
        <title>Giant virus diversity and host interactions through global metagenomics.</title>
        <authorList>
            <person name="Schulz F."/>
            <person name="Roux S."/>
            <person name="Paez-Espino D."/>
            <person name="Jungbluth S."/>
            <person name="Walsh D.A."/>
            <person name="Denef V.J."/>
            <person name="McMahon K.D."/>
            <person name="Konstantinidis K.T."/>
            <person name="Eloe-Fadrosh E.A."/>
            <person name="Kyrpides N.C."/>
            <person name="Woyke T."/>
        </authorList>
    </citation>
    <scope>NUCLEOTIDE SEQUENCE</scope>
    <source>
        <strain evidence="3">GVMAG-M-3300023179-4</strain>
    </source>
</reference>
<organism evidence="3">
    <name type="scientific">viral metagenome</name>
    <dbReference type="NCBI Taxonomy" id="1070528"/>
    <lineage>
        <taxon>unclassified sequences</taxon>
        <taxon>metagenomes</taxon>
        <taxon>organismal metagenomes</taxon>
    </lineage>
</organism>
<sequence>MMNKQEDPIDEIDYLKVNEIEPSAPLIDHTAYQQASLYRINCIFCKEAIHNNVNYLPCKCRLPIHFECVKNWKHLEMLCPICELTWGNKKNKTYWNLVCFMLLLIVIVVVIVIFYYLFPNEKKH</sequence>
<protein>
    <recommendedName>
        <fullName evidence="2">RING-type domain-containing protein</fullName>
    </recommendedName>
</protein>
<dbReference type="EMBL" id="MN739834">
    <property type="protein sequence ID" value="QHT73930.1"/>
    <property type="molecule type" value="Genomic_DNA"/>
</dbReference>
<dbReference type="InterPro" id="IPR001841">
    <property type="entry name" value="Znf_RING"/>
</dbReference>
<dbReference type="Gene3D" id="3.30.40.10">
    <property type="entry name" value="Zinc/RING finger domain, C3HC4 (zinc finger)"/>
    <property type="match status" value="1"/>
</dbReference>
<dbReference type="PROSITE" id="PS50089">
    <property type="entry name" value="ZF_RING_2"/>
    <property type="match status" value="1"/>
</dbReference>
<proteinExistence type="predicted"/>
<evidence type="ECO:0000313" key="3">
    <source>
        <dbReference type="EMBL" id="QHT73930.1"/>
    </source>
</evidence>
<keyword evidence="1" id="KW-1133">Transmembrane helix</keyword>
<evidence type="ECO:0000256" key="1">
    <source>
        <dbReference type="SAM" id="Phobius"/>
    </source>
</evidence>
<dbReference type="AlphaFoldDB" id="A0A6C0H0M0"/>
<feature type="domain" description="RING-type" evidence="2">
    <location>
        <begin position="42"/>
        <end position="83"/>
    </location>
</feature>
<dbReference type="SUPFAM" id="SSF57850">
    <property type="entry name" value="RING/U-box"/>
    <property type="match status" value="1"/>
</dbReference>
<keyword evidence="1" id="KW-0472">Membrane</keyword>
<keyword evidence="1" id="KW-0812">Transmembrane</keyword>
<name>A0A6C0H0M0_9ZZZZ</name>